<evidence type="ECO:0000313" key="10">
    <source>
        <dbReference type="Proteomes" id="UP000663841"/>
    </source>
</evidence>
<reference evidence="9" key="1">
    <citation type="submission" date="2021-01" db="EMBL/GenBank/DDBJ databases">
        <authorList>
            <person name="Kaushik A."/>
        </authorList>
    </citation>
    <scope>NUCLEOTIDE SEQUENCE</scope>
    <source>
        <strain evidence="9">AG3-T5</strain>
    </source>
</reference>
<dbReference type="Gene3D" id="1.10.630.10">
    <property type="entry name" value="Cytochrome P450"/>
    <property type="match status" value="1"/>
</dbReference>
<evidence type="ECO:0000256" key="5">
    <source>
        <dbReference type="ARBA" id="ARBA00022723"/>
    </source>
</evidence>
<evidence type="ECO:0000256" key="6">
    <source>
        <dbReference type="ARBA" id="ARBA00023002"/>
    </source>
</evidence>
<dbReference type="GO" id="GO:0005506">
    <property type="term" value="F:iron ion binding"/>
    <property type="evidence" value="ECO:0007669"/>
    <property type="project" value="InterPro"/>
</dbReference>
<dbReference type="CDD" id="cd11065">
    <property type="entry name" value="CYP64-like"/>
    <property type="match status" value="1"/>
</dbReference>
<dbReference type="GO" id="GO:0020037">
    <property type="term" value="F:heme binding"/>
    <property type="evidence" value="ECO:0007669"/>
    <property type="project" value="InterPro"/>
</dbReference>
<proteinExistence type="inferred from homology"/>
<dbReference type="InterPro" id="IPR002401">
    <property type="entry name" value="Cyt_P450_E_grp-I"/>
</dbReference>
<dbReference type="PRINTS" id="PR00385">
    <property type="entry name" value="P450"/>
</dbReference>
<dbReference type="EMBL" id="CAJMWW010000618">
    <property type="protein sequence ID" value="CAE6475235.1"/>
    <property type="molecule type" value="Genomic_DNA"/>
</dbReference>
<sequence length="436" mass="49412">MLNYPEVGFTLTALGSSAYLWYRGRRYNRSLPPSPPGSYPIIGHALVLPSKDEHLTYARWCKELNSDIISMTVLGQTIVVLNSINVAIDLLDQRSVVYSDRPYLRVICDPYLLDWGGGIIVLPYGPRWKKQRRIMHEVLKPSVNVRNFALFEREARATLKRLVASPENFEKEFRRTVAAEILSSVYGYTVDDTHDPLVRDNATIVKNFGVAGIPGNFMVNFIPLLKYVPEWFPGAQWKRNIVEWRRLKERVINEPYEWAKSQIASGFAAPSIIQTHLASVVGASDIKLADEEENLKLVGASLFGAAADTTHASLMSFVLAMIQHPEVQTRAQEEIDRVTNSERLPNMTDRDSMPYVRCIVQEVLRWQPPLPLGVPRATAKDDEYQGYFIPKGSIVMTNTWAMSRDELVYKSPETFDPDRFLGTDTPNSPGFGFGRR</sequence>
<dbReference type="Pfam" id="PF00067">
    <property type="entry name" value="p450"/>
    <property type="match status" value="1"/>
</dbReference>
<evidence type="ECO:0000256" key="2">
    <source>
        <dbReference type="ARBA" id="ARBA00005179"/>
    </source>
</evidence>
<keyword evidence="7" id="KW-0408">Iron</keyword>
<keyword evidence="8" id="KW-0503">Monooxygenase</keyword>
<dbReference type="GO" id="GO:0016705">
    <property type="term" value="F:oxidoreductase activity, acting on paired donors, with incorporation or reduction of molecular oxygen"/>
    <property type="evidence" value="ECO:0007669"/>
    <property type="project" value="InterPro"/>
</dbReference>
<evidence type="ECO:0000313" key="9">
    <source>
        <dbReference type="EMBL" id="CAE6475235.1"/>
    </source>
</evidence>
<comment type="pathway">
    <text evidence="2">Secondary metabolite biosynthesis.</text>
</comment>
<dbReference type="Proteomes" id="UP000663841">
    <property type="component" value="Unassembled WGS sequence"/>
</dbReference>
<dbReference type="InterPro" id="IPR001128">
    <property type="entry name" value="Cyt_P450"/>
</dbReference>
<dbReference type="SUPFAM" id="SSF48264">
    <property type="entry name" value="Cytochrome P450"/>
    <property type="match status" value="1"/>
</dbReference>
<dbReference type="PRINTS" id="PR00463">
    <property type="entry name" value="EP450I"/>
</dbReference>
<protein>
    <recommendedName>
        <fullName evidence="11">O-methylsterigmatocystin oxidoreductase</fullName>
    </recommendedName>
</protein>
<comment type="caution">
    <text evidence="9">The sequence shown here is derived from an EMBL/GenBank/DDBJ whole genome shotgun (WGS) entry which is preliminary data.</text>
</comment>
<dbReference type="InterPro" id="IPR036396">
    <property type="entry name" value="Cyt_P450_sf"/>
</dbReference>
<organism evidence="9 10">
    <name type="scientific">Rhizoctonia solani</name>
    <dbReference type="NCBI Taxonomy" id="456999"/>
    <lineage>
        <taxon>Eukaryota</taxon>
        <taxon>Fungi</taxon>
        <taxon>Dikarya</taxon>
        <taxon>Basidiomycota</taxon>
        <taxon>Agaricomycotina</taxon>
        <taxon>Agaricomycetes</taxon>
        <taxon>Cantharellales</taxon>
        <taxon>Ceratobasidiaceae</taxon>
        <taxon>Rhizoctonia</taxon>
    </lineage>
</organism>
<dbReference type="AlphaFoldDB" id="A0A8H3C9K9"/>
<dbReference type="PANTHER" id="PTHR46300">
    <property type="entry name" value="P450, PUTATIVE (EUROFUNG)-RELATED-RELATED"/>
    <property type="match status" value="1"/>
</dbReference>
<comment type="similarity">
    <text evidence="3">Belongs to the cytochrome P450 family.</text>
</comment>
<keyword evidence="4" id="KW-0349">Heme</keyword>
<evidence type="ECO:0000256" key="3">
    <source>
        <dbReference type="ARBA" id="ARBA00010617"/>
    </source>
</evidence>
<comment type="cofactor">
    <cofactor evidence="1">
        <name>heme</name>
        <dbReference type="ChEBI" id="CHEBI:30413"/>
    </cofactor>
</comment>
<evidence type="ECO:0000256" key="4">
    <source>
        <dbReference type="ARBA" id="ARBA00022617"/>
    </source>
</evidence>
<accession>A0A8H3C9K9</accession>
<keyword evidence="5" id="KW-0479">Metal-binding</keyword>
<evidence type="ECO:0008006" key="11">
    <source>
        <dbReference type="Google" id="ProtNLM"/>
    </source>
</evidence>
<gene>
    <name evidence="9" type="ORF">RDB_LOCUS188111</name>
</gene>
<dbReference type="GO" id="GO:0004497">
    <property type="term" value="F:monooxygenase activity"/>
    <property type="evidence" value="ECO:0007669"/>
    <property type="project" value="UniProtKB-KW"/>
</dbReference>
<evidence type="ECO:0000256" key="7">
    <source>
        <dbReference type="ARBA" id="ARBA00023004"/>
    </source>
</evidence>
<name>A0A8H3C9K9_9AGAM</name>
<evidence type="ECO:0000256" key="8">
    <source>
        <dbReference type="ARBA" id="ARBA00023033"/>
    </source>
</evidence>
<keyword evidence="6" id="KW-0560">Oxidoreductase</keyword>
<evidence type="ECO:0000256" key="1">
    <source>
        <dbReference type="ARBA" id="ARBA00001971"/>
    </source>
</evidence>
<dbReference type="PANTHER" id="PTHR46300:SF7">
    <property type="entry name" value="P450, PUTATIVE (EUROFUNG)-RELATED"/>
    <property type="match status" value="1"/>
</dbReference>
<dbReference type="InterPro" id="IPR050364">
    <property type="entry name" value="Cytochrome_P450_fung"/>
</dbReference>